<feature type="signal peptide" evidence="4">
    <location>
        <begin position="1"/>
        <end position="19"/>
    </location>
</feature>
<feature type="repeat" description="WD" evidence="3">
    <location>
        <begin position="194"/>
        <end position="235"/>
    </location>
</feature>
<feature type="domain" description="Peptidase C14 caspase" evidence="5">
    <location>
        <begin position="906"/>
        <end position="1099"/>
    </location>
</feature>
<proteinExistence type="predicted"/>
<dbReference type="CDD" id="cd00200">
    <property type="entry name" value="WD40"/>
    <property type="match status" value="2"/>
</dbReference>
<name>A0ABW7F174_9BURK</name>
<feature type="repeat" description="WD" evidence="3">
    <location>
        <begin position="236"/>
        <end position="278"/>
    </location>
</feature>
<feature type="chain" id="PRO_5047228027" evidence="4">
    <location>
        <begin position="20"/>
        <end position="1147"/>
    </location>
</feature>
<keyword evidence="2" id="KW-0677">Repeat</keyword>
<feature type="repeat" description="WD" evidence="3">
    <location>
        <begin position="70"/>
        <end position="110"/>
    </location>
</feature>
<dbReference type="InterPro" id="IPR029030">
    <property type="entry name" value="Caspase-like_dom_sf"/>
</dbReference>
<keyword evidence="1 3" id="KW-0853">WD repeat</keyword>
<keyword evidence="4" id="KW-0732">Signal</keyword>
<dbReference type="InterPro" id="IPR020472">
    <property type="entry name" value="WD40_PAC1"/>
</dbReference>
<dbReference type="SUPFAM" id="SSF50978">
    <property type="entry name" value="WD40 repeat-like"/>
    <property type="match status" value="1"/>
</dbReference>
<dbReference type="PROSITE" id="PS50082">
    <property type="entry name" value="WD_REPEATS_2"/>
    <property type="match status" value="8"/>
</dbReference>
<dbReference type="Gene3D" id="2.130.10.10">
    <property type="entry name" value="YVTN repeat-like/Quinoprotein amine dehydrogenase"/>
    <property type="match status" value="5"/>
</dbReference>
<dbReference type="SMART" id="SM00320">
    <property type="entry name" value="WD40"/>
    <property type="match status" value="12"/>
</dbReference>
<feature type="repeat" description="WD" evidence="3">
    <location>
        <begin position="545"/>
        <end position="592"/>
    </location>
</feature>
<dbReference type="PANTHER" id="PTHR19879:SF9">
    <property type="entry name" value="TRANSCRIPTION INITIATION FACTOR TFIID SUBUNIT 5"/>
    <property type="match status" value="1"/>
</dbReference>
<feature type="repeat" description="WD" evidence="3">
    <location>
        <begin position="28"/>
        <end position="69"/>
    </location>
</feature>
<evidence type="ECO:0000256" key="4">
    <source>
        <dbReference type="SAM" id="SignalP"/>
    </source>
</evidence>
<dbReference type="InterPro" id="IPR015943">
    <property type="entry name" value="WD40/YVTN_repeat-like_dom_sf"/>
</dbReference>
<dbReference type="Pfam" id="PF00656">
    <property type="entry name" value="Peptidase_C14"/>
    <property type="match status" value="1"/>
</dbReference>
<dbReference type="InterPro" id="IPR011600">
    <property type="entry name" value="Pept_C14_caspase"/>
</dbReference>
<dbReference type="Gene3D" id="3.40.50.1460">
    <property type="match status" value="1"/>
</dbReference>
<evidence type="ECO:0000256" key="1">
    <source>
        <dbReference type="ARBA" id="ARBA00022574"/>
    </source>
</evidence>
<dbReference type="EMBL" id="JBIGHV010000003">
    <property type="protein sequence ID" value="MFG6429879.1"/>
    <property type="molecule type" value="Genomic_DNA"/>
</dbReference>
<evidence type="ECO:0000259" key="5">
    <source>
        <dbReference type="Pfam" id="PF00656"/>
    </source>
</evidence>
<protein>
    <submittedName>
        <fullName evidence="6">Caspase family protein</fullName>
    </submittedName>
</protein>
<feature type="repeat" description="WD" evidence="3">
    <location>
        <begin position="152"/>
        <end position="193"/>
    </location>
</feature>
<dbReference type="PRINTS" id="PR00320">
    <property type="entry name" value="GPROTEINBRPT"/>
</dbReference>
<reference evidence="6 7" key="1">
    <citation type="submission" date="2024-08" db="EMBL/GenBank/DDBJ databases">
        <authorList>
            <person name="Lu H."/>
        </authorList>
    </citation>
    <scope>NUCLEOTIDE SEQUENCE [LARGE SCALE GENOMIC DNA]</scope>
    <source>
        <strain evidence="6 7">LYH14W</strain>
    </source>
</reference>
<evidence type="ECO:0000256" key="2">
    <source>
        <dbReference type="ARBA" id="ARBA00022737"/>
    </source>
</evidence>
<feature type="repeat" description="WD" evidence="3">
    <location>
        <begin position="641"/>
        <end position="682"/>
    </location>
</feature>
<dbReference type="InterPro" id="IPR001680">
    <property type="entry name" value="WD40_rpt"/>
</dbReference>
<dbReference type="Proteomes" id="UP001606210">
    <property type="component" value="Unassembled WGS sequence"/>
</dbReference>
<dbReference type="InterPro" id="IPR036322">
    <property type="entry name" value="WD40_repeat_dom_sf"/>
</dbReference>
<dbReference type="InterPro" id="IPR011047">
    <property type="entry name" value="Quinoprotein_ADH-like_sf"/>
</dbReference>
<dbReference type="SUPFAM" id="SSF52129">
    <property type="entry name" value="Caspase-like"/>
    <property type="match status" value="1"/>
</dbReference>
<evidence type="ECO:0000313" key="7">
    <source>
        <dbReference type="Proteomes" id="UP001606210"/>
    </source>
</evidence>
<dbReference type="InterPro" id="IPR019775">
    <property type="entry name" value="WD40_repeat_CS"/>
</dbReference>
<organism evidence="6 7">
    <name type="scientific">Pelomonas parva</name>
    <dbReference type="NCBI Taxonomy" id="3299032"/>
    <lineage>
        <taxon>Bacteria</taxon>
        <taxon>Pseudomonadati</taxon>
        <taxon>Pseudomonadota</taxon>
        <taxon>Betaproteobacteria</taxon>
        <taxon>Burkholderiales</taxon>
        <taxon>Sphaerotilaceae</taxon>
        <taxon>Roseateles</taxon>
    </lineage>
</organism>
<dbReference type="Pfam" id="PF00400">
    <property type="entry name" value="WD40"/>
    <property type="match status" value="10"/>
</dbReference>
<comment type="caution">
    <text evidence="6">The sequence shown here is derived from an EMBL/GenBank/DDBJ whole genome shotgun (WGS) entry which is preliminary data.</text>
</comment>
<dbReference type="PANTHER" id="PTHR19879">
    <property type="entry name" value="TRANSCRIPTION INITIATION FACTOR TFIID"/>
    <property type="match status" value="1"/>
</dbReference>
<dbReference type="SUPFAM" id="SSF50998">
    <property type="entry name" value="Quinoprotein alcohol dehydrogenase-like"/>
    <property type="match status" value="1"/>
</dbReference>
<gene>
    <name evidence="6" type="ORF">ACG00Y_08165</name>
</gene>
<dbReference type="PROSITE" id="PS50294">
    <property type="entry name" value="WD_REPEATS_REGION"/>
    <property type="match status" value="4"/>
</dbReference>
<feature type="repeat" description="WD" evidence="3">
    <location>
        <begin position="375"/>
        <end position="416"/>
    </location>
</feature>
<keyword evidence="7" id="KW-1185">Reference proteome</keyword>
<accession>A0ABW7F174</accession>
<evidence type="ECO:0000313" key="6">
    <source>
        <dbReference type="EMBL" id="MFG6429879.1"/>
    </source>
</evidence>
<sequence>MRVLACILALALLPARALAQQEVEVFVQKGHSGLVQAVAISQDGAYALTGGSEKKLVYWRLRDRREIRSWDRHAGGIDAVAISPDGQLALSASNTMVQVWNLATGKALQTLPGLGSVSSIAFSPDGQQVLLGHRAGALTLLAVPGWRPALQFDTKSGGVWAVAYSPDGKRVASGHSDATIKLWDSATGELVRTLSGHKGRVASLAFTPDGQRLVSGAADKTVRTWQVATGQGLRSWVAHDNRLTAVALSPDGRHIASASMANTQVRIWDIDTGAEVRSFDGGQQRLYSVEGRNLVAAMAYAPDGRTLLAASMGATSIWDIASGQAVGSLSGAAPGSSALARSPDGKLALNAAWSFSERPSFHLWSLETGRGLRAYQGHEHPINAVAFSPDGQRMLTASDDKTLKTWDFNTGAELKTFAGHTAVVLNAAFSPDGSRVISTSRQKGEGSVKLWDAASGAPLLDFRGKYIADGSSPVAFLPNGRQAIAAAQFMQDFDHAPGNYKDMAGNDVTATMRRHSLNLFDVGSGAVASTFYAARSVSGYLFDIKTGHGGAVTAAAISPDGQFALTGALRSGIPNDRNIRLWDVRSGKEVRGFDGHAGYVTSLAFSPDGRTAVSSEGYQNGVSELLIKHWDIASGRQIGKFSGHTDSISAVMFNRAGTQVVSAGMDATSRVWDVASGAELVQHIRFNDGEWISLTPSGYFATSSLKAAKNVNIRIGMAVYGIDQFYDLFYRPDIVEATLAGKDVSSLVAISIQDAVKHAPPVVERVQAPGPGEAGSVRVAYRVKAGGGGIGDVRVFHNGKLVKSDGVSRSMPERTLVKSVAQINPDEMLAQMRSLKQGSTDSAPAGAVLTQARNAELVESFADIDPVPGVNDIEVVAFNAQNSIQSEGVSTTYTSTQRPVAPRLHILAIGIDEYKDKSARLNFAAKDSRDVSARWQAQAAGIYGPENITVETLANAQASRQGILDKIDGIAARARSTDHFLLFVAGHGVLLGDQYYMVTSDYDGGLNPASMISANEIIEFSKRIKALTQLYVLDTCHAGGMGGVVSGLYDARVSVMAKRMGLHIFASASSTEEALDGYEGNGLFTHTLLNGLNNNSKPDLNVDRVVSMFELGKYARDATKAIAQRVKHAQEPLIINFGQDTPVYRLP</sequence>
<evidence type="ECO:0000256" key="3">
    <source>
        <dbReference type="PROSITE-ProRule" id="PRU00221"/>
    </source>
</evidence>
<dbReference type="PROSITE" id="PS00678">
    <property type="entry name" value="WD_REPEATS_1"/>
    <property type="match status" value="4"/>
</dbReference>
<dbReference type="RefSeq" id="WP_394477693.1">
    <property type="nucleotide sequence ID" value="NZ_JBIGHV010000003.1"/>
</dbReference>